<sequence length="68" mass="7780">MAKQQQHAGFVWPDTQVVMTQVDNLMERFDLGIRDAYNLYFHCDCNLPAAIAWQEAHIKRAAFGPTAQ</sequence>
<proteinExistence type="predicted"/>
<dbReference type="EMBL" id="JABBGJ010000031">
    <property type="protein sequence ID" value="NMM01578.1"/>
    <property type="molecule type" value="Genomic_DNA"/>
</dbReference>
<reference evidence="1 2" key="1">
    <citation type="submission" date="2020-04" db="EMBL/GenBank/DDBJ databases">
        <title>Paraburkholderia sp. RP-4-7 isolated from soil.</title>
        <authorList>
            <person name="Dahal R.H."/>
        </authorList>
    </citation>
    <scope>NUCLEOTIDE SEQUENCE [LARGE SCALE GENOMIC DNA]</scope>
    <source>
        <strain evidence="1 2">RP-4-7</strain>
    </source>
</reference>
<name>A0A848IGR2_9BURK</name>
<evidence type="ECO:0000313" key="1">
    <source>
        <dbReference type="EMBL" id="NMM01578.1"/>
    </source>
</evidence>
<dbReference type="AlphaFoldDB" id="A0A848IGR2"/>
<dbReference type="RefSeq" id="WP_169488404.1">
    <property type="nucleotide sequence ID" value="NZ_JABBGJ010000031.1"/>
</dbReference>
<organism evidence="1 2">
    <name type="scientific">Paraburkholderia polaris</name>
    <dbReference type="NCBI Taxonomy" id="2728848"/>
    <lineage>
        <taxon>Bacteria</taxon>
        <taxon>Pseudomonadati</taxon>
        <taxon>Pseudomonadota</taxon>
        <taxon>Betaproteobacteria</taxon>
        <taxon>Burkholderiales</taxon>
        <taxon>Burkholderiaceae</taxon>
        <taxon>Paraburkholderia</taxon>
    </lineage>
</organism>
<keyword evidence="2" id="KW-1185">Reference proteome</keyword>
<evidence type="ECO:0000313" key="2">
    <source>
        <dbReference type="Proteomes" id="UP000544134"/>
    </source>
</evidence>
<gene>
    <name evidence="1" type="ORF">HHL24_27025</name>
</gene>
<protein>
    <submittedName>
        <fullName evidence="1">Uncharacterized protein</fullName>
    </submittedName>
</protein>
<dbReference type="Proteomes" id="UP000544134">
    <property type="component" value="Unassembled WGS sequence"/>
</dbReference>
<accession>A0A848IGR2</accession>
<comment type="caution">
    <text evidence="1">The sequence shown here is derived from an EMBL/GenBank/DDBJ whole genome shotgun (WGS) entry which is preliminary data.</text>
</comment>